<comment type="caution">
    <text evidence="1">The sequence shown here is derived from an EMBL/GenBank/DDBJ whole genome shotgun (WGS) entry which is preliminary data.</text>
</comment>
<accession>A0A9X1XB78</accession>
<dbReference type="AlphaFoldDB" id="A0A9X1XB78"/>
<dbReference type="Proteomes" id="UP001139011">
    <property type="component" value="Unassembled WGS sequence"/>
</dbReference>
<sequence>MDRNNQFFDKVEKKTNVKKEDIFKLAQTVSNENLRDERTLRRLISQVASLAGVPVSKQKEDQIVSAVINNNVPLDFNTLSKMFENK</sequence>
<dbReference type="EMBL" id="JAIWJX010000002">
    <property type="protein sequence ID" value="MCK6257526.1"/>
    <property type="molecule type" value="Genomic_DNA"/>
</dbReference>
<keyword evidence="2" id="KW-1185">Reference proteome</keyword>
<dbReference type="Pfam" id="PF14069">
    <property type="entry name" value="SpoVIF"/>
    <property type="match status" value="1"/>
</dbReference>
<protein>
    <submittedName>
        <fullName evidence="1">Stage VI sporulation protein F</fullName>
    </submittedName>
</protein>
<name>A0A9X1XB78_9BACL</name>
<evidence type="ECO:0000313" key="1">
    <source>
        <dbReference type="EMBL" id="MCK6257526.1"/>
    </source>
</evidence>
<reference evidence="1" key="1">
    <citation type="submission" date="2021-09" db="EMBL/GenBank/DDBJ databases">
        <title>Genome analysis of Fictibacillus sp. KIGAM418 isolated from marine sediment.</title>
        <authorList>
            <person name="Seo M.-J."/>
            <person name="Cho E.-S."/>
            <person name="Hwang C.Y."/>
        </authorList>
    </citation>
    <scope>NUCLEOTIDE SEQUENCE</scope>
    <source>
        <strain evidence="1">KIGAM418</strain>
    </source>
</reference>
<evidence type="ECO:0000313" key="2">
    <source>
        <dbReference type="Proteomes" id="UP001139011"/>
    </source>
</evidence>
<gene>
    <name evidence="1" type="ORF">LCY76_13085</name>
</gene>
<dbReference type="InterPro" id="IPR025942">
    <property type="entry name" value="SpoVIF"/>
</dbReference>
<organism evidence="1 2">
    <name type="scientific">Fictibacillus marinisediminis</name>
    <dbReference type="NCBI Taxonomy" id="2878389"/>
    <lineage>
        <taxon>Bacteria</taxon>
        <taxon>Bacillati</taxon>
        <taxon>Bacillota</taxon>
        <taxon>Bacilli</taxon>
        <taxon>Bacillales</taxon>
        <taxon>Fictibacillaceae</taxon>
        <taxon>Fictibacillus</taxon>
    </lineage>
</organism>
<dbReference type="RefSeq" id="WP_248253004.1">
    <property type="nucleotide sequence ID" value="NZ_JAIWJX010000002.1"/>
</dbReference>
<proteinExistence type="predicted"/>